<feature type="transmembrane region" description="Helical" evidence="1">
    <location>
        <begin position="6"/>
        <end position="24"/>
    </location>
</feature>
<evidence type="ECO:0000313" key="3">
    <source>
        <dbReference type="EMBL" id="QHT10847.1"/>
    </source>
</evidence>
<protein>
    <recommendedName>
        <fullName evidence="2">Phosphatidylinositol-specific phospholipase C X domain-containing protein</fullName>
    </recommendedName>
</protein>
<organism evidence="3">
    <name type="scientific">viral metagenome</name>
    <dbReference type="NCBI Taxonomy" id="1070528"/>
    <lineage>
        <taxon>unclassified sequences</taxon>
        <taxon>metagenomes</taxon>
        <taxon>organismal metagenomes</taxon>
    </lineage>
</organism>
<keyword evidence="1" id="KW-0472">Membrane</keyword>
<evidence type="ECO:0000259" key="2">
    <source>
        <dbReference type="Pfam" id="PF00388"/>
    </source>
</evidence>
<keyword evidence="1" id="KW-0812">Transmembrane</keyword>
<dbReference type="PROSITE" id="PS50007">
    <property type="entry name" value="PIPLC_X_DOMAIN"/>
    <property type="match status" value="1"/>
</dbReference>
<reference evidence="3" key="1">
    <citation type="journal article" date="2020" name="Nature">
        <title>Giant virus diversity and host interactions through global metagenomics.</title>
        <authorList>
            <person name="Schulz F."/>
            <person name="Roux S."/>
            <person name="Paez-Espino D."/>
            <person name="Jungbluth S."/>
            <person name="Walsh D.A."/>
            <person name="Denef V.J."/>
            <person name="McMahon K.D."/>
            <person name="Konstantinidis K.T."/>
            <person name="Eloe-Fadrosh E.A."/>
            <person name="Kyrpides N.C."/>
            <person name="Woyke T."/>
        </authorList>
    </citation>
    <scope>NUCLEOTIDE SEQUENCE</scope>
    <source>
        <strain evidence="3">GVMAG-M-3300023174-111</strain>
    </source>
</reference>
<proteinExistence type="predicted"/>
<dbReference type="EMBL" id="MN739530">
    <property type="protein sequence ID" value="QHT10847.1"/>
    <property type="molecule type" value="Genomic_DNA"/>
</dbReference>
<dbReference type="SUPFAM" id="SSF51695">
    <property type="entry name" value="PLC-like phosphodiesterases"/>
    <property type="match status" value="1"/>
</dbReference>
<dbReference type="AlphaFoldDB" id="A0A6C0D2W2"/>
<name>A0A6C0D2W2_9ZZZZ</name>
<dbReference type="InterPro" id="IPR017946">
    <property type="entry name" value="PLC-like_Pdiesterase_TIM-brl"/>
</dbReference>
<feature type="domain" description="Phosphatidylinositol-specific phospholipase C X" evidence="2">
    <location>
        <begin position="68"/>
        <end position="203"/>
    </location>
</feature>
<dbReference type="InterPro" id="IPR000909">
    <property type="entry name" value="PLipase_C_PInositol-sp_X_dom"/>
</dbReference>
<dbReference type="GO" id="GO:0006629">
    <property type="term" value="P:lipid metabolic process"/>
    <property type="evidence" value="ECO:0007669"/>
    <property type="project" value="InterPro"/>
</dbReference>
<evidence type="ECO:0000256" key="1">
    <source>
        <dbReference type="SAM" id="Phobius"/>
    </source>
</evidence>
<accession>A0A6C0D2W2</accession>
<dbReference type="Gene3D" id="3.20.20.190">
    <property type="entry name" value="Phosphatidylinositol (PI) phosphodiesterase"/>
    <property type="match status" value="1"/>
</dbReference>
<dbReference type="Pfam" id="PF00388">
    <property type="entry name" value="PI-PLC-X"/>
    <property type="match status" value="1"/>
</dbReference>
<sequence>MKFYRKVLIVIIILLFLYIIWNFLKKRVKNIMRNDEGFESLPAAVSETTGVTSSTPVTIKSLSNKFADQPLRQYVIKGSYNSAVSGSYVSTDMIKYVLTRGCRFLDFEVFLINDDNGKPQAQVAYSTDSTFNTIDTNNSILLDDALTTVVTNAFASPSPNGSDPLFINLRVKSNDPSIYSLVAASVDFHLKTSLYRGKVTNNTTMSSLLGKTVLLMDKTVKRSYADDCHCAKKAQSCYDLTKYINMESGGDNLFIQKYGDLLNQNSIQINILDKCDRCTDIANMRLVVPDGTKQNPIIDDFITQYGSQIVPYRFYISDKGLRNYESMFDNNKCAIIPLSYALTYIKKM</sequence>
<dbReference type="GO" id="GO:0008081">
    <property type="term" value="F:phosphoric diester hydrolase activity"/>
    <property type="evidence" value="ECO:0007669"/>
    <property type="project" value="InterPro"/>
</dbReference>
<keyword evidence="1" id="KW-1133">Transmembrane helix</keyword>